<comment type="caution">
    <text evidence="2">The sequence shown here is derived from an EMBL/GenBank/DDBJ whole genome shotgun (WGS) entry which is preliminary data.</text>
</comment>
<dbReference type="AlphaFoldDB" id="A0A8H6VWX7"/>
<evidence type="ECO:0000256" key="1">
    <source>
        <dbReference type="SAM" id="MobiDB-lite"/>
    </source>
</evidence>
<name>A0A8H6VWX7_9AGAR</name>
<dbReference type="EMBL" id="JACAZF010000013">
    <property type="protein sequence ID" value="KAF7291204.1"/>
    <property type="molecule type" value="Genomic_DNA"/>
</dbReference>
<gene>
    <name evidence="2" type="ORF">MIND_01263800</name>
</gene>
<dbReference type="GeneID" id="59351636"/>
<feature type="region of interest" description="Disordered" evidence="1">
    <location>
        <begin position="644"/>
        <end position="679"/>
    </location>
</feature>
<dbReference type="Proteomes" id="UP000636479">
    <property type="component" value="Unassembled WGS sequence"/>
</dbReference>
<organism evidence="2 3">
    <name type="scientific">Mycena indigotica</name>
    <dbReference type="NCBI Taxonomy" id="2126181"/>
    <lineage>
        <taxon>Eukaryota</taxon>
        <taxon>Fungi</taxon>
        <taxon>Dikarya</taxon>
        <taxon>Basidiomycota</taxon>
        <taxon>Agaricomycotina</taxon>
        <taxon>Agaricomycetes</taxon>
        <taxon>Agaricomycetidae</taxon>
        <taxon>Agaricales</taxon>
        <taxon>Marasmiineae</taxon>
        <taxon>Mycenaceae</taxon>
        <taxon>Mycena</taxon>
    </lineage>
</organism>
<dbReference type="InterPro" id="IPR041078">
    <property type="entry name" value="Plavaka"/>
</dbReference>
<dbReference type="RefSeq" id="XP_037214326.1">
    <property type="nucleotide sequence ID" value="XM_037369120.1"/>
</dbReference>
<accession>A0A8H6VWX7</accession>
<keyword evidence="3" id="KW-1185">Reference proteome</keyword>
<evidence type="ECO:0000313" key="3">
    <source>
        <dbReference type="Proteomes" id="UP000636479"/>
    </source>
</evidence>
<feature type="compositionally biased region" description="Low complexity" evidence="1">
    <location>
        <begin position="649"/>
        <end position="662"/>
    </location>
</feature>
<sequence length="758" mass="86429">MVPVLERERCAAHGVVPPYTQHELCRRGLDELVNDVILSPDFEKADFEGFSARKELERLDKAADILPGEPPSGWHEGSVKIRLPSRQPDFNGPEEDAPKFTVGGIMYRPLLEVLEEVVKGPLFEHFHTTPFAQRWDREHDPRDPDFDMPPVDAPVDNSGIPPPSNSPRDAVQRETVVAAFMLFSDSTHLANFGMASLWPLYVFFGNHSKYFRCTPTGNFGFHAAYFPSLPDDIHDFFSTTFNGEKLRPEVVTHLKRELMHAVWAMLLDGKFLDAYENGIRIVCLDGIERLFFPRFFTYGADYPEKVLLATIRNLGGCPCPKCLIKLTEIPNVGTKADLKRRANKRVDTERWRDTIEMVRRWIFENGRLVAGKAVNTVLQPFSWIPTRNAFSKLVPFGLNLFDMFVPDLLHEVELGTIKQTFTHTVRLLNACTDDGIQQFDERFRQVPSFPGTIRPIHTNPSDMKKLAARDFEDMGQCILPVIEGLIPEHNELLQDIWFDLMLYHGLAKLRLHNDSTLAELDRVYKALGANLRRFERETSGADTRELAKEFRGRIRRATEAVRRQREADGQREEEEIILDSETTTHKVIMGHLYGDLGRLIHTQPRRLSFRTVLLSVYMDLQIVAALSARLLFGNTDCEVLRRMRQRMNPSSSTSTKPVSSMSLPTTTASSRHRFQPIDDDLTKTPPRHHHHISESQRTFITTHELVNDPDFTGDPALKVTSYKNLLFVNLLGDDSGKGGDELPLNDKEALELAELDRV</sequence>
<dbReference type="OrthoDB" id="3208495at2759"/>
<protein>
    <submittedName>
        <fullName evidence="2">GLOBIN domain-containing protein</fullName>
    </submittedName>
</protein>
<proteinExistence type="predicted"/>
<reference evidence="2" key="1">
    <citation type="submission" date="2020-05" db="EMBL/GenBank/DDBJ databases">
        <title>Mycena genomes resolve the evolution of fungal bioluminescence.</title>
        <authorList>
            <person name="Tsai I.J."/>
        </authorList>
    </citation>
    <scope>NUCLEOTIDE SEQUENCE</scope>
    <source>
        <strain evidence="2">171206Taipei</strain>
    </source>
</reference>
<evidence type="ECO:0000313" key="2">
    <source>
        <dbReference type="EMBL" id="KAF7291204.1"/>
    </source>
</evidence>
<dbReference type="Pfam" id="PF18759">
    <property type="entry name" value="Plavaka"/>
    <property type="match status" value="1"/>
</dbReference>